<evidence type="ECO:0000256" key="1">
    <source>
        <dbReference type="SAM" id="Phobius"/>
    </source>
</evidence>
<dbReference type="EMBL" id="KZ679127">
    <property type="protein sequence ID" value="PTB79985.1"/>
    <property type="molecule type" value="Genomic_DNA"/>
</dbReference>
<evidence type="ECO:0000313" key="4">
    <source>
        <dbReference type="Proteomes" id="UP000240760"/>
    </source>
</evidence>
<keyword evidence="4" id="KW-1185">Reference proteome</keyword>
<evidence type="ECO:0000256" key="2">
    <source>
        <dbReference type="SAM" id="SignalP"/>
    </source>
</evidence>
<dbReference type="Proteomes" id="UP000240760">
    <property type="component" value="Unassembled WGS sequence"/>
</dbReference>
<reference evidence="3 4" key="1">
    <citation type="submission" date="2016-07" db="EMBL/GenBank/DDBJ databases">
        <title>Multiple horizontal gene transfer events from other fungi enriched the ability of initially mycotrophic Trichoderma (Ascomycota) to feed on dead plant biomass.</title>
        <authorList>
            <consortium name="DOE Joint Genome Institute"/>
            <person name="Aerts A."/>
            <person name="Atanasova L."/>
            <person name="Chenthamara K."/>
            <person name="Zhang J."/>
            <person name="Grujic M."/>
            <person name="Henrissat B."/>
            <person name="Kuo A."/>
            <person name="Salamov A."/>
            <person name="Lipzen A."/>
            <person name="Labutti K."/>
            <person name="Barry K."/>
            <person name="Miao Y."/>
            <person name="Rahimi M.J."/>
            <person name="Shen Q."/>
            <person name="Grigoriev I.V."/>
            <person name="Kubicek C.P."/>
            <person name="Druzhinina I.S."/>
        </authorList>
    </citation>
    <scope>NUCLEOTIDE SEQUENCE [LARGE SCALE GENOMIC DNA]</scope>
    <source>
        <strain evidence="3 4">ATCC 18648</strain>
    </source>
</reference>
<name>A0A2T4CEK0_TRILO</name>
<protein>
    <submittedName>
        <fullName evidence="3">Uncharacterized protein</fullName>
    </submittedName>
</protein>
<feature type="signal peptide" evidence="2">
    <location>
        <begin position="1"/>
        <end position="23"/>
    </location>
</feature>
<accession>A0A2T4CEK0</accession>
<sequence length="174" mass="18675">MGSRVAFLLAGLIFAMITAPDNAVYPWRGGCLLSLLLLSLLALFLFSVAFALCRREAGDGAGCETGRPFGGANTRYAGREKRQWRRPGKELMKDGKPCQKGKVFGFRTSDDGIAKYLGDEHDEKGVVVWVLSEPKGFRDGPTLSKLGRRGLGSGGGKLWDLGGRKGLGGGARVR</sequence>
<keyword evidence="1" id="KW-0812">Transmembrane</keyword>
<feature type="transmembrane region" description="Helical" evidence="1">
    <location>
        <begin position="33"/>
        <end position="52"/>
    </location>
</feature>
<keyword evidence="2" id="KW-0732">Signal</keyword>
<feature type="chain" id="PRO_5015787160" evidence="2">
    <location>
        <begin position="24"/>
        <end position="174"/>
    </location>
</feature>
<evidence type="ECO:0000313" key="3">
    <source>
        <dbReference type="EMBL" id="PTB79985.1"/>
    </source>
</evidence>
<organism evidence="3 4">
    <name type="scientific">Trichoderma longibrachiatum ATCC 18648</name>
    <dbReference type="NCBI Taxonomy" id="983965"/>
    <lineage>
        <taxon>Eukaryota</taxon>
        <taxon>Fungi</taxon>
        <taxon>Dikarya</taxon>
        <taxon>Ascomycota</taxon>
        <taxon>Pezizomycotina</taxon>
        <taxon>Sordariomycetes</taxon>
        <taxon>Hypocreomycetidae</taxon>
        <taxon>Hypocreales</taxon>
        <taxon>Hypocreaceae</taxon>
        <taxon>Trichoderma</taxon>
    </lineage>
</organism>
<gene>
    <name evidence="3" type="ORF">M440DRAFT_1107658</name>
</gene>
<dbReference type="AlphaFoldDB" id="A0A2T4CEK0"/>
<proteinExistence type="predicted"/>
<keyword evidence="1" id="KW-0472">Membrane</keyword>
<keyword evidence="1" id="KW-1133">Transmembrane helix</keyword>